<accession>A0A6L2LNF4</accession>
<dbReference type="AlphaFoldDB" id="A0A6L2LNF4"/>
<protein>
    <submittedName>
        <fullName evidence="4">Reverse transcriptase domain-containing protein</fullName>
    </submittedName>
</protein>
<dbReference type="InterPro" id="IPR043128">
    <property type="entry name" value="Rev_trsase/Diguanyl_cyclase"/>
</dbReference>
<dbReference type="InterPro" id="IPR043502">
    <property type="entry name" value="DNA/RNA_pol_sf"/>
</dbReference>
<gene>
    <name evidence="4" type="ORF">Tci_033633</name>
</gene>
<dbReference type="Gene3D" id="3.30.70.270">
    <property type="match status" value="1"/>
</dbReference>
<feature type="region of interest" description="Disordered" evidence="2">
    <location>
        <begin position="233"/>
        <end position="281"/>
    </location>
</feature>
<dbReference type="InterPro" id="IPR021109">
    <property type="entry name" value="Peptidase_aspartic_dom_sf"/>
</dbReference>
<feature type="compositionally biased region" description="Low complexity" evidence="2">
    <location>
        <begin position="246"/>
        <end position="257"/>
    </location>
</feature>
<dbReference type="EMBL" id="BKCJ010004541">
    <property type="protein sequence ID" value="GEU61655.1"/>
    <property type="molecule type" value="Genomic_DNA"/>
</dbReference>
<feature type="coiled-coil region" evidence="1">
    <location>
        <begin position="490"/>
        <end position="517"/>
    </location>
</feature>
<dbReference type="PANTHER" id="PTHR33067:SF35">
    <property type="entry name" value="ASPARTIC PEPTIDASE DDI1-TYPE DOMAIN-CONTAINING PROTEIN"/>
    <property type="match status" value="1"/>
</dbReference>
<dbReference type="PANTHER" id="PTHR33067">
    <property type="entry name" value="RNA-DIRECTED DNA POLYMERASE-RELATED"/>
    <property type="match status" value="1"/>
</dbReference>
<sequence length="852" mass="97055">MTRLLEKDTPFIFSKECIEAFQSLKKKLTKAPILVAPDWDLPFELMCDASDFAIEIELLAMVEKSCNMMKCLKMPSKFVRSLTYEASISWGHSRLHEGTSLELPVLSLVIAVRTFSMTNSQRSCLKNLGKDRRREPCLWSNKLDDALWAFRTAFKTPIRCTPYKLVYEKACHISIELEHKAYRALKHCNYDLLTMGDHRRFSRESLRPAGLDHSSLLKYSLMALSSYLKPTGQISRSSSKLSRDQTSNPTSSTNTTPKGRTHRSSKQKVENSNFEEHLPPVATMVDNRTMSEMLRASTEGCAEAIVVPPILAEQFELKHGLINMMTSEQFFRLENDNPHDDIRWFNKITSTIKYRDVPNSLRLILLRKLVLPAEVLIRTTSVLPPVAALSQNSRIISMDTFQQPQATTIRGQDFSRATPLPTQKVNSKPSPLAVVLLLMDLPFPLLPNPLLQRMLKQKQQEKDKVQIQKFWQMFKQLHLNITLVEALVLMPKYQKMLKALLSNKEKLQELANTSLNENCSVAILKKLPEKLSDPGKFLIPCGFSELKCKALADLAASINLMPLSVWKELGLHKLIPTRMTLKLANRAICTPDGIARDVFVSAGKFTFPADFVIVDYESDPRVSLILGRPLLRTARALIDVHGEEMILHDGDKRLTLNMKHDTASYSNHPQRESINLINIFNVSSEDFLEGCNDIHPHFDDNPLSGSTTYSSNSLLEEFTDELALIKYPPDHDDNLQFDIESDLKEIEFLLYQGKDSNLKDSIIQTDLANLDDYFVDPVPEMFTDEHTLDYSSPPIFDVYYDDFLEVESDADNVYDDPFDSNGEKIKESKLLIDELDLPCDFLPYSEYDSFNS</sequence>
<evidence type="ECO:0000256" key="1">
    <source>
        <dbReference type="SAM" id="Coils"/>
    </source>
</evidence>
<keyword evidence="1" id="KW-0175">Coiled coil</keyword>
<reference evidence="4" key="1">
    <citation type="journal article" date="2019" name="Sci. Rep.">
        <title>Draft genome of Tanacetum cinerariifolium, the natural source of mosquito coil.</title>
        <authorList>
            <person name="Yamashiro T."/>
            <person name="Shiraishi A."/>
            <person name="Satake H."/>
            <person name="Nakayama K."/>
        </authorList>
    </citation>
    <scope>NUCLEOTIDE SEQUENCE</scope>
</reference>
<comment type="caution">
    <text evidence="4">The sequence shown here is derived from an EMBL/GenBank/DDBJ whole genome shotgun (WGS) entry which is preliminary data.</text>
</comment>
<proteinExistence type="predicted"/>
<evidence type="ECO:0000259" key="3">
    <source>
        <dbReference type="Pfam" id="PF17919"/>
    </source>
</evidence>
<keyword evidence="4" id="KW-0548">Nucleotidyltransferase</keyword>
<organism evidence="4">
    <name type="scientific">Tanacetum cinerariifolium</name>
    <name type="common">Dalmatian daisy</name>
    <name type="synonym">Chrysanthemum cinerariifolium</name>
    <dbReference type="NCBI Taxonomy" id="118510"/>
    <lineage>
        <taxon>Eukaryota</taxon>
        <taxon>Viridiplantae</taxon>
        <taxon>Streptophyta</taxon>
        <taxon>Embryophyta</taxon>
        <taxon>Tracheophyta</taxon>
        <taxon>Spermatophyta</taxon>
        <taxon>Magnoliopsida</taxon>
        <taxon>eudicotyledons</taxon>
        <taxon>Gunneridae</taxon>
        <taxon>Pentapetalae</taxon>
        <taxon>asterids</taxon>
        <taxon>campanulids</taxon>
        <taxon>Asterales</taxon>
        <taxon>Asteraceae</taxon>
        <taxon>Asteroideae</taxon>
        <taxon>Anthemideae</taxon>
        <taxon>Anthemidinae</taxon>
        <taxon>Tanacetum</taxon>
    </lineage>
</organism>
<feature type="domain" description="Reverse transcriptase/retrotransposon-derived protein RNase H-like" evidence="3">
    <location>
        <begin position="14"/>
        <end position="58"/>
    </location>
</feature>
<name>A0A6L2LNF4_TANCI</name>
<dbReference type="Gene3D" id="2.40.70.10">
    <property type="entry name" value="Acid Proteases"/>
    <property type="match status" value="1"/>
</dbReference>
<dbReference type="InterPro" id="IPR041577">
    <property type="entry name" value="RT_RNaseH_2"/>
</dbReference>
<dbReference type="CDD" id="cd00303">
    <property type="entry name" value="retropepsin_like"/>
    <property type="match status" value="1"/>
</dbReference>
<dbReference type="Pfam" id="PF17919">
    <property type="entry name" value="RT_RNaseH_2"/>
    <property type="match status" value="1"/>
</dbReference>
<keyword evidence="4" id="KW-0808">Transferase</keyword>
<keyword evidence="4" id="KW-0695">RNA-directed DNA polymerase</keyword>
<evidence type="ECO:0000256" key="2">
    <source>
        <dbReference type="SAM" id="MobiDB-lite"/>
    </source>
</evidence>
<evidence type="ECO:0000313" key="4">
    <source>
        <dbReference type="EMBL" id="GEU61655.1"/>
    </source>
</evidence>
<dbReference type="SUPFAM" id="SSF56672">
    <property type="entry name" value="DNA/RNA polymerases"/>
    <property type="match status" value="1"/>
</dbReference>
<dbReference type="GO" id="GO:0003964">
    <property type="term" value="F:RNA-directed DNA polymerase activity"/>
    <property type="evidence" value="ECO:0007669"/>
    <property type="project" value="UniProtKB-KW"/>
</dbReference>